<dbReference type="Proteomes" id="UP000283523">
    <property type="component" value="Unassembled WGS sequence"/>
</dbReference>
<gene>
    <name evidence="1" type="ORF">DYU11_20065</name>
</gene>
<keyword evidence="2" id="KW-1185">Reference proteome</keyword>
<reference evidence="1 2" key="1">
    <citation type="submission" date="2018-08" db="EMBL/GenBank/DDBJ databases">
        <title>Fibrisoma montanum sp. nov., isolated from Danxia mountain soil.</title>
        <authorList>
            <person name="Huang Y."/>
        </authorList>
    </citation>
    <scope>NUCLEOTIDE SEQUENCE [LARGE SCALE GENOMIC DNA]</scope>
    <source>
        <strain evidence="1 2">HYT19</strain>
    </source>
</reference>
<organism evidence="1 2">
    <name type="scientific">Fibrisoma montanum</name>
    <dbReference type="NCBI Taxonomy" id="2305895"/>
    <lineage>
        <taxon>Bacteria</taxon>
        <taxon>Pseudomonadati</taxon>
        <taxon>Bacteroidota</taxon>
        <taxon>Cytophagia</taxon>
        <taxon>Cytophagales</taxon>
        <taxon>Spirosomataceae</taxon>
        <taxon>Fibrisoma</taxon>
    </lineage>
</organism>
<protein>
    <submittedName>
        <fullName evidence="1">Uncharacterized protein</fullName>
    </submittedName>
</protein>
<dbReference type="AlphaFoldDB" id="A0A418M3Q8"/>
<dbReference type="EMBL" id="QXED01000006">
    <property type="protein sequence ID" value="RIV20349.1"/>
    <property type="molecule type" value="Genomic_DNA"/>
</dbReference>
<name>A0A418M3Q8_9BACT</name>
<evidence type="ECO:0000313" key="1">
    <source>
        <dbReference type="EMBL" id="RIV20349.1"/>
    </source>
</evidence>
<evidence type="ECO:0000313" key="2">
    <source>
        <dbReference type="Proteomes" id="UP000283523"/>
    </source>
</evidence>
<comment type="caution">
    <text evidence="1">The sequence shown here is derived from an EMBL/GenBank/DDBJ whole genome shotgun (WGS) entry which is preliminary data.</text>
</comment>
<proteinExistence type="predicted"/>
<accession>A0A418M3Q8</accession>
<sequence length="83" mass="9481">MIHTVIILEYADAPPVWYNHEGFAKSEADAMWLFEFCGWKPINDECYPQLCLLDEEGRLSEAELGYQSNPSELQVLGTCLLLN</sequence>